<sequence length="83" mass="8714">MNLATRLSKLEEMTLGSQSIVSRVVRIVAPAGWDGDANALLRQSGHAVSPEGRDIVITRLIVTPEGQPPSQIAPRILSVSGGA</sequence>
<keyword evidence="2" id="KW-1185">Reference proteome</keyword>
<evidence type="ECO:0000313" key="2">
    <source>
        <dbReference type="Proteomes" id="UP001559025"/>
    </source>
</evidence>
<accession>A0ABV3WV26</accession>
<evidence type="ECO:0000313" key="1">
    <source>
        <dbReference type="EMBL" id="MEX4008454.1"/>
    </source>
</evidence>
<proteinExistence type="predicted"/>
<reference evidence="1 2" key="1">
    <citation type="submission" date="2024-01" db="EMBL/GenBank/DDBJ databases">
        <title>New evidence supports the origin of RcGTA from prophage.</title>
        <authorList>
            <person name="Xu Y."/>
            <person name="Liu B."/>
            <person name="Chen F."/>
        </authorList>
    </citation>
    <scope>NUCLEOTIDE SEQUENCE [LARGE SCALE GENOMIC DNA]</scope>
    <source>
        <strain evidence="1 2">CBW1107-2</strain>
    </source>
</reference>
<dbReference type="RefSeq" id="WP_368803453.1">
    <property type="nucleotide sequence ID" value="NZ_JAZHFV010000004.1"/>
</dbReference>
<protein>
    <submittedName>
        <fullName evidence="1">Uncharacterized protein</fullName>
    </submittedName>
</protein>
<gene>
    <name evidence="1" type="ORF">V1479_14160</name>
</gene>
<name>A0ABV3WV26_9HYPH</name>
<dbReference type="EMBL" id="JAZHFV010000004">
    <property type="protein sequence ID" value="MEX4008454.1"/>
    <property type="molecule type" value="Genomic_DNA"/>
</dbReference>
<dbReference type="Proteomes" id="UP001559025">
    <property type="component" value="Unassembled WGS sequence"/>
</dbReference>
<comment type="caution">
    <text evidence="1">The sequence shown here is derived from an EMBL/GenBank/DDBJ whole genome shotgun (WGS) entry which is preliminary data.</text>
</comment>
<organism evidence="1 2">
    <name type="scientific">Neoaquamicrobium sediminum</name>
    <dbReference type="NCBI Taxonomy" id="1849104"/>
    <lineage>
        <taxon>Bacteria</taxon>
        <taxon>Pseudomonadati</taxon>
        <taxon>Pseudomonadota</taxon>
        <taxon>Alphaproteobacteria</taxon>
        <taxon>Hyphomicrobiales</taxon>
        <taxon>Phyllobacteriaceae</taxon>
        <taxon>Neoaquamicrobium</taxon>
    </lineage>
</organism>